<reference evidence="1" key="1">
    <citation type="submission" date="2019-08" db="EMBL/GenBank/DDBJ databases">
        <title>The complete genome of Acinetobacter defluvii strain WCHAD010030.</title>
        <authorList>
            <person name="Hu Y."/>
            <person name="Qin J."/>
            <person name="Feng Y."/>
            <person name="Zong Z."/>
        </authorList>
    </citation>
    <scope>NUCLEOTIDE SEQUENCE</scope>
    <source>
        <strain evidence="1">WCHA30</strain>
    </source>
</reference>
<gene>
    <name evidence="1" type="ORF">DJ533_10385</name>
</gene>
<dbReference type="EMBL" id="CP029397">
    <property type="protein sequence ID" value="AWL28945.1"/>
    <property type="molecule type" value="Genomic_DNA"/>
</dbReference>
<accession>A0A2S2FDR7</accession>
<evidence type="ECO:0000313" key="1">
    <source>
        <dbReference type="EMBL" id="AWL28945.1"/>
    </source>
</evidence>
<dbReference type="Proteomes" id="UP000245977">
    <property type="component" value="Chromosome"/>
</dbReference>
<evidence type="ECO:0000313" key="2">
    <source>
        <dbReference type="Proteomes" id="UP000245977"/>
    </source>
</evidence>
<dbReference type="AlphaFoldDB" id="A0A2S2FDR7"/>
<sequence length="69" mass="7576">MQESTPPEVITNEEVEMEQLDQAEQEQQSSSFDGSGAVDLFDLTELVMELGKGAKDIVGSILDNIDLNF</sequence>
<dbReference type="RefSeq" id="WP_065995309.1">
    <property type="nucleotide sequence ID" value="NZ_CP029397.2"/>
</dbReference>
<organism evidence="1 2">
    <name type="scientific">Acinetobacter defluvii</name>
    <dbReference type="NCBI Taxonomy" id="1871111"/>
    <lineage>
        <taxon>Bacteria</taxon>
        <taxon>Pseudomonadati</taxon>
        <taxon>Pseudomonadota</taxon>
        <taxon>Gammaproteobacteria</taxon>
        <taxon>Moraxellales</taxon>
        <taxon>Moraxellaceae</taxon>
        <taxon>Acinetobacter</taxon>
    </lineage>
</organism>
<protein>
    <submittedName>
        <fullName evidence="1">Uncharacterized protein</fullName>
    </submittedName>
</protein>
<dbReference type="KEGG" id="adv:DJ533_10385"/>
<proteinExistence type="predicted"/>
<keyword evidence="2" id="KW-1185">Reference proteome</keyword>
<name>A0A2S2FDR7_9GAMM</name>